<accession>H8GR84</accession>
<reference evidence="1 2" key="1">
    <citation type="journal article" date="2013" name="Genome Announc.">
        <title>Genome Sequence of the Obligate Gammaproteobacterial Methanotroph Methylomicrobium album Strain BG8.</title>
        <authorList>
            <person name="Kits K.D."/>
            <person name="Kalyuzhnaya M.G."/>
            <person name="Klotz M.G."/>
            <person name="Jetten M.S."/>
            <person name="Op den Camp H.J."/>
            <person name="Vuilleumier S."/>
            <person name="Bringel F."/>
            <person name="Dispirito A.A."/>
            <person name="Murrell J.C."/>
            <person name="Bruce D."/>
            <person name="Cheng J.F."/>
            <person name="Copeland A."/>
            <person name="Goodwin L."/>
            <person name="Hauser L."/>
            <person name="Lajus A."/>
            <person name="Land M.L."/>
            <person name="Lapidus A."/>
            <person name="Lucas S."/>
            <person name="Medigue C."/>
            <person name="Pitluck S."/>
            <person name="Woyke T."/>
            <person name="Zeytun A."/>
            <person name="Stein L.Y."/>
        </authorList>
    </citation>
    <scope>NUCLEOTIDE SEQUENCE [LARGE SCALE GENOMIC DNA]</scope>
    <source>
        <strain evidence="1 2">BG8</strain>
    </source>
</reference>
<organism evidence="1 2">
    <name type="scientific">Methylomicrobium album BG8</name>
    <dbReference type="NCBI Taxonomy" id="686340"/>
    <lineage>
        <taxon>Bacteria</taxon>
        <taxon>Pseudomonadati</taxon>
        <taxon>Pseudomonadota</taxon>
        <taxon>Gammaproteobacteria</taxon>
        <taxon>Methylococcales</taxon>
        <taxon>Methylococcaceae</taxon>
        <taxon>Methylomicrobium</taxon>
    </lineage>
</organism>
<dbReference type="AlphaFoldDB" id="H8GR84"/>
<evidence type="ECO:0000313" key="2">
    <source>
        <dbReference type="Proteomes" id="UP000005090"/>
    </source>
</evidence>
<protein>
    <recommendedName>
        <fullName evidence="3">DUF4912 domain-containing protein</fullName>
    </recommendedName>
</protein>
<dbReference type="eggNOG" id="COG3330">
    <property type="taxonomic scope" value="Bacteria"/>
</dbReference>
<dbReference type="Pfam" id="PF16258">
    <property type="entry name" value="DUF4912"/>
    <property type="match status" value="1"/>
</dbReference>
<dbReference type="EMBL" id="CM001475">
    <property type="protein sequence ID" value="EIC29911.1"/>
    <property type="molecule type" value="Genomic_DNA"/>
</dbReference>
<dbReference type="Proteomes" id="UP000005090">
    <property type="component" value="Chromosome"/>
</dbReference>
<sequence length="279" mass="30780">MLAISREIALKFSPHKASLADVGPCPQTGAATAVPSYAAIADERRETQNFGYRGLQAISEDIARRFMPTVSTVSTAEPEILLLPVDPHHLYAYWNSGTGQPPTPEHQEQKPLTLRIYWRPDAKQATIPLDLYFDVPADEAAHRKNIRLPIDDTHYAAALGRMNPDHSLEVLVHSNLVHVPASPGNKRFTEKILPQENTASEIPMRFTSGEQEVLSGVWMEALHFSGNSSLHLNPVHYSESASQFAELLRYFGEITADFERAAGPASAQPSRHASGRGLK</sequence>
<evidence type="ECO:0000313" key="1">
    <source>
        <dbReference type="EMBL" id="EIC29911.1"/>
    </source>
</evidence>
<dbReference type="InterPro" id="IPR032585">
    <property type="entry name" value="DUF4912"/>
</dbReference>
<proteinExistence type="predicted"/>
<keyword evidence="2" id="KW-1185">Reference proteome</keyword>
<dbReference type="STRING" id="686340.Metal_2158"/>
<gene>
    <name evidence="1" type="ORF">Metal_2158</name>
</gene>
<dbReference type="HOGENOM" id="CLU_996802_0_0_6"/>
<name>H8GR84_METAL</name>
<evidence type="ECO:0008006" key="3">
    <source>
        <dbReference type="Google" id="ProtNLM"/>
    </source>
</evidence>